<feature type="compositionally biased region" description="Acidic residues" evidence="1">
    <location>
        <begin position="482"/>
        <end position="491"/>
    </location>
</feature>
<gene>
    <name evidence="2" type="ORF">J3D65DRAFT_480566</name>
</gene>
<evidence type="ECO:0000256" key="1">
    <source>
        <dbReference type="SAM" id="MobiDB-lite"/>
    </source>
</evidence>
<feature type="region of interest" description="Disordered" evidence="1">
    <location>
        <begin position="354"/>
        <end position="509"/>
    </location>
</feature>
<dbReference type="RefSeq" id="XP_066653338.1">
    <property type="nucleotide sequence ID" value="XM_066796580.1"/>
</dbReference>
<dbReference type="GeneID" id="92029486"/>
<feature type="compositionally biased region" description="Acidic residues" evidence="1">
    <location>
        <begin position="405"/>
        <end position="434"/>
    </location>
</feature>
<name>A0ABR1LGF4_9PEZI</name>
<keyword evidence="3" id="KW-1185">Reference proteome</keyword>
<dbReference type="Proteomes" id="UP001360953">
    <property type="component" value="Unassembled WGS sequence"/>
</dbReference>
<reference evidence="2 3" key="1">
    <citation type="submission" date="2024-04" db="EMBL/GenBank/DDBJ databases">
        <title>Phyllosticta paracitricarpa is synonymous to the EU quarantine fungus P. citricarpa based on phylogenomic analyses.</title>
        <authorList>
            <consortium name="Lawrence Berkeley National Laboratory"/>
            <person name="Van ingen-buijs V.A."/>
            <person name="Van westerhoven A.C."/>
            <person name="Haridas S."/>
            <person name="Skiadas P."/>
            <person name="Martin F."/>
            <person name="Groenewald J.Z."/>
            <person name="Crous P.W."/>
            <person name="Seidl M.F."/>
        </authorList>
    </citation>
    <scope>NUCLEOTIDE SEQUENCE [LARGE SCALE GENOMIC DNA]</scope>
    <source>
        <strain evidence="2 3">CPC 17464</strain>
    </source>
</reference>
<dbReference type="EMBL" id="JBBPEH010000009">
    <property type="protein sequence ID" value="KAK7534299.1"/>
    <property type="molecule type" value="Genomic_DNA"/>
</dbReference>
<sequence length="509" mass="55957">MNPFKFDPAWVHYLALQNVEDSNIPFYTIQVWNMACFGKLAAIADRAYHHTVTSYPGPQDSKVTPQVEHVQLFPRLNDHATWPEKRFVAWQVALTGADYAYFAAACEQEFKAYGTRHLAAQVVGFGSNPKQSHALDDDDIRRARFLTYPVEDLKNLGPGEIPTCRRCLSNDGHMSGCRADICTTCFRHQDEHTSFPVCLFSKGWFRWSDGAIIPLVKPTTIDLQEIRSSVVKPRVLHPREFPEFSSQFFSSTLSRDDWASLVGPGARGLAQGPPKEACLKRLSDEFSFQKRLDRGVNYLKSRMVENNINHVMLAKACAHHNMSPYGGALYAVEAADGPADIERKQVQAMDDLLSGRLLPPRGSGVGTPTAQDVGSVSPLFPARVDSLTASSEDGGVSLPAKEREQEEDVEMGEEEENEKEEEEENDHDEDDDDSGGVRLRAPGGQPTWATKSIPAFGGCSGVGALEGSERCVVGGGVGVESGESEEEDEESGGVLLPEPDDSSDEDYVE</sequence>
<evidence type="ECO:0000313" key="2">
    <source>
        <dbReference type="EMBL" id="KAK7534299.1"/>
    </source>
</evidence>
<comment type="caution">
    <text evidence="2">The sequence shown here is derived from an EMBL/GenBank/DDBJ whole genome shotgun (WGS) entry which is preliminary data.</text>
</comment>
<organism evidence="2 3">
    <name type="scientific">Phyllosticta citribraziliensis</name>
    <dbReference type="NCBI Taxonomy" id="989973"/>
    <lineage>
        <taxon>Eukaryota</taxon>
        <taxon>Fungi</taxon>
        <taxon>Dikarya</taxon>
        <taxon>Ascomycota</taxon>
        <taxon>Pezizomycotina</taxon>
        <taxon>Dothideomycetes</taxon>
        <taxon>Dothideomycetes incertae sedis</taxon>
        <taxon>Botryosphaeriales</taxon>
        <taxon>Phyllostictaceae</taxon>
        <taxon>Phyllosticta</taxon>
    </lineage>
</organism>
<proteinExistence type="predicted"/>
<feature type="compositionally biased region" description="Acidic residues" evidence="1">
    <location>
        <begin position="498"/>
        <end position="509"/>
    </location>
</feature>
<protein>
    <submittedName>
        <fullName evidence="2">Uncharacterized protein</fullName>
    </submittedName>
</protein>
<accession>A0ABR1LGF4</accession>
<evidence type="ECO:0000313" key="3">
    <source>
        <dbReference type="Proteomes" id="UP001360953"/>
    </source>
</evidence>